<accession>A0A9X1Y1W2</accession>
<dbReference type="GO" id="GO:0005886">
    <property type="term" value="C:plasma membrane"/>
    <property type="evidence" value="ECO:0007669"/>
    <property type="project" value="UniProtKB-SubCell"/>
</dbReference>
<dbReference type="SUPFAM" id="SSF51306">
    <property type="entry name" value="LexA/Signal peptidase"/>
    <property type="match status" value="1"/>
</dbReference>
<dbReference type="GO" id="GO:0009003">
    <property type="term" value="F:signal peptidase activity"/>
    <property type="evidence" value="ECO:0007669"/>
    <property type="project" value="UniProtKB-EC"/>
</dbReference>
<dbReference type="Gene3D" id="2.10.109.10">
    <property type="entry name" value="Umud Fragment, subunit A"/>
    <property type="match status" value="1"/>
</dbReference>
<feature type="active site" evidence="7">
    <location>
        <position position="41"/>
    </location>
</feature>
<comment type="similarity">
    <text evidence="3 9">Belongs to the peptidase S26 family.</text>
</comment>
<dbReference type="NCBIfam" id="TIGR02227">
    <property type="entry name" value="sigpep_I_bact"/>
    <property type="match status" value="1"/>
</dbReference>
<evidence type="ECO:0000256" key="8">
    <source>
        <dbReference type="RuleBase" id="RU003993"/>
    </source>
</evidence>
<dbReference type="PANTHER" id="PTHR43390:SF1">
    <property type="entry name" value="CHLOROPLAST PROCESSING PEPTIDASE"/>
    <property type="match status" value="1"/>
</dbReference>
<sequence>MKQKRWWKELGGWGFSIALGFVLSMIIGIFVIQPYKVDGHSMEPTLNDNQRIYAWKFTHVLEKLPAYGDIVIIDSRVDRSRTFWDDVKEHPIITWLSGGEEDDVFYVKRVIGLPGDTIEVKDGHVFRNGQQLQESYIKEQMAASAAQVWEVPENHVFVMGDNRNNSNDSRSIGPVPLDHVMGIDSF</sequence>
<dbReference type="EMBL" id="JALPRK010000037">
    <property type="protein sequence ID" value="MCK8490075.1"/>
    <property type="molecule type" value="Genomic_DNA"/>
</dbReference>
<evidence type="ECO:0000256" key="3">
    <source>
        <dbReference type="ARBA" id="ARBA00009370"/>
    </source>
</evidence>
<evidence type="ECO:0000256" key="6">
    <source>
        <dbReference type="ARBA" id="ARBA00022801"/>
    </source>
</evidence>
<dbReference type="InterPro" id="IPR019533">
    <property type="entry name" value="Peptidase_S26"/>
</dbReference>
<reference evidence="11" key="1">
    <citation type="submission" date="2022-04" db="EMBL/GenBank/DDBJ databases">
        <authorList>
            <person name="Seo M.-J."/>
        </authorList>
    </citation>
    <scope>NUCLEOTIDE SEQUENCE</scope>
    <source>
        <strain evidence="11">MBLB2552</strain>
    </source>
</reference>
<dbReference type="PANTHER" id="PTHR43390">
    <property type="entry name" value="SIGNAL PEPTIDASE I"/>
    <property type="match status" value="1"/>
</dbReference>
<evidence type="ECO:0000259" key="10">
    <source>
        <dbReference type="Pfam" id="PF10502"/>
    </source>
</evidence>
<feature type="transmembrane region" description="Helical" evidence="8">
    <location>
        <begin position="12"/>
        <end position="32"/>
    </location>
</feature>
<dbReference type="InterPro" id="IPR019756">
    <property type="entry name" value="Pept_S26A_signal_pept_1_Ser-AS"/>
</dbReference>
<evidence type="ECO:0000256" key="9">
    <source>
        <dbReference type="RuleBase" id="RU362042"/>
    </source>
</evidence>
<dbReference type="PROSITE" id="PS00501">
    <property type="entry name" value="SPASE_I_1"/>
    <property type="match status" value="1"/>
</dbReference>
<comment type="subcellular location">
    <subcellularLocation>
        <location evidence="2">Cell membrane</location>
        <topology evidence="2">Single-pass type II membrane protein</topology>
    </subcellularLocation>
    <subcellularLocation>
        <location evidence="9">Membrane</location>
        <topology evidence="9">Single-pass type II membrane protein</topology>
    </subcellularLocation>
</comment>
<comment type="catalytic activity">
    <reaction evidence="1 8">
        <text>Cleavage of hydrophobic, N-terminal signal or leader sequences from secreted and periplasmic proteins.</text>
        <dbReference type="EC" id="3.4.21.89"/>
    </reaction>
</comment>
<evidence type="ECO:0000256" key="4">
    <source>
        <dbReference type="ARBA" id="ARBA00013208"/>
    </source>
</evidence>
<evidence type="ECO:0000256" key="7">
    <source>
        <dbReference type="PIRSR" id="PIRSR600223-1"/>
    </source>
</evidence>
<dbReference type="AlphaFoldDB" id="A0A9X1Y1W2"/>
<dbReference type="InterPro" id="IPR036286">
    <property type="entry name" value="LexA/Signal_pep-like_sf"/>
</dbReference>
<comment type="caution">
    <text evidence="11">The sequence shown here is derived from an EMBL/GenBank/DDBJ whole genome shotgun (WGS) entry which is preliminary data.</text>
</comment>
<keyword evidence="8" id="KW-1133">Transmembrane helix</keyword>
<evidence type="ECO:0000256" key="1">
    <source>
        <dbReference type="ARBA" id="ARBA00000677"/>
    </source>
</evidence>
<dbReference type="RefSeq" id="WP_248554040.1">
    <property type="nucleotide sequence ID" value="NZ_JALPRK010000037.1"/>
</dbReference>
<evidence type="ECO:0000313" key="11">
    <source>
        <dbReference type="EMBL" id="MCK8490075.1"/>
    </source>
</evidence>
<gene>
    <name evidence="11" type="primary">lepB</name>
    <name evidence="11" type="ORF">M0651_23205</name>
</gene>
<dbReference type="InterPro" id="IPR000223">
    <property type="entry name" value="Pept_S26A_signal_pept_1"/>
</dbReference>
<keyword evidence="8" id="KW-0812">Transmembrane</keyword>
<keyword evidence="6 8" id="KW-0378">Hydrolase</keyword>
<keyword evidence="12" id="KW-1185">Reference proteome</keyword>
<dbReference type="InterPro" id="IPR019758">
    <property type="entry name" value="Pept_S26A_signal_pept_1_CS"/>
</dbReference>
<protein>
    <recommendedName>
        <fullName evidence="4 8">Signal peptidase I</fullName>
        <ecNumber evidence="4 8">3.4.21.89</ecNumber>
    </recommendedName>
</protein>
<dbReference type="GO" id="GO:0006465">
    <property type="term" value="P:signal peptide processing"/>
    <property type="evidence" value="ECO:0007669"/>
    <property type="project" value="InterPro"/>
</dbReference>
<dbReference type="EC" id="3.4.21.89" evidence="4 8"/>
<dbReference type="Proteomes" id="UP001139534">
    <property type="component" value="Unassembled WGS sequence"/>
</dbReference>
<proteinExistence type="inferred from homology"/>
<keyword evidence="5 8" id="KW-0645">Protease</keyword>
<dbReference type="GO" id="GO:0004252">
    <property type="term" value="F:serine-type endopeptidase activity"/>
    <property type="evidence" value="ECO:0007669"/>
    <property type="project" value="InterPro"/>
</dbReference>
<dbReference type="CDD" id="cd06530">
    <property type="entry name" value="S26_SPase_I"/>
    <property type="match status" value="1"/>
</dbReference>
<evidence type="ECO:0000256" key="2">
    <source>
        <dbReference type="ARBA" id="ARBA00004401"/>
    </source>
</evidence>
<organism evidence="11 12">
    <name type="scientific">Paenibacillus mellifer</name>
    <dbReference type="NCBI Taxonomy" id="2937794"/>
    <lineage>
        <taxon>Bacteria</taxon>
        <taxon>Bacillati</taxon>
        <taxon>Bacillota</taxon>
        <taxon>Bacilli</taxon>
        <taxon>Bacillales</taxon>
        <taxon>Paenibacillaceae</taxon>
        <taxon>Paenibacillus</taxon>
    </lineage>
</organism>
<dbReference type="PROSITE" id="PS00760">
    <property type="entry name" value="SPASE_I_2"/>
    <property type="match status" value="1"/>
</dbReference>
<dbReference type="Pfam" id="PF10502">
    <property type="entry name" value="Peptidase_S26"/>
    <property type="match status" value="1"/>
</dbReference>
<dbReference type="PRINTS" id="PR00727">
    <property type="entry name" value="LEADERPTASE"/>
</dbReference>
<name>A0A9X1Y1W2_9BACL</name>
<keyword evidence="8" id="KW-0472">Membrane</keyword>
<evidence type="ECO:0000256" key="5">
    <source>
        <dbReference type="ARBA" id="ARBA00022670"/>
    </source>
</evidence>
<dbReference type="PROSITE" id="PS00761">
    <property type="entry name" value="SPASE_I_3"/>
    <property type="match status" value="1"/>
</dbReference>
<dbReference type="InterPro" id="IPR019757">
    <property type="entry name" value="Pept_S26A_signal_pept_1_Lys-AS"/>
</dbReference>
<feature type="domain" description="Peptidase S26" evidence="10">
    <location>
        <begin position="13"/>
        <end position="183"/>
    </location>
</feature>
<feature type="active site" evidence="7">
    <location>
        <position position="108"/>
    </location>
</feature>
<evidence type="ECO:0000313" key="12">
    <source>
        <dbReference type="Proteomes" id="UP001139534"/>
    </source>
</evidence>